<dbReference type="KEGG" id="aacx:DEACI_1357"/>
<dbReference type="Proteomes" id="UP000836597">
    <property type="component" value="Chromosome"/>
</dbReference>
<organism evidence="2">
    <name type="scientific">Acididesulfobacillus acetoxydans</name>
    <dbReference type="NCBI Taxonomy" id="1561005"/>
    <lineage>
        <taxon>Bacteria</taxon>
        <taxon>Bacillati</taxon>
        <taxon>Bacillota</taxon>
        <taxon>Clostridia</taxon>
        <taxon>Eubacteriales</taxon>
        <taxon>Peptococcaceae</taxon>
        <taxon>Acididesulfobacillus</taxon>
    </lineage>
</organism>
<dbReference type="PANTHER" id="PTHR43680:SF2">
    <property type="entry name" value="NITRATE REDUCTASE MOLYBDENUM COFACTOR ASSEMBLY CHAPERONE NARJ"/>
    <property type="match status" value="1"/>
</dbReference>
<evidence type="ECO:0000256" key="1">
    <source>
        <dbReference type="ARBA" id="ARBA00023063"/>
    </source>
</evidence>
<keyword evidence="1" id="KW-0534">Nitrate assimilation</keyword>
<dbReference type="Gene3D" id="1.10.3480.10">
    <property type="entry name" value="TorD-like"/>
    <property type="match status" value="1"/>
</dbReference>
<reference evidence="2" key="2">
    <citation type="submission" date="2020-01" db="EMBL/GenBank/DDBJ databases">
        <authorList>
            <person name="Hornung B."/>
        </authorList>
    </citation>
    <scope>NUCLEOTIDE SEQUENCE</scope>
    <source>
        <strain evidence="2">PacBioINE</strain>
    </source>
</reference>
<dbReference type="GO" id="GO:0051082">
    <property type="term" value="F:unfolded protein binding"/>
    <property type="evidence" value="ECO:0007669"/>
    <property type="project" value="InterPro"/>
</dbReference>
<dbReference type="NCBIfam" id="TIGR00684">
    <property type="entry name" value="narJ"/>
    <property type="match status" value="1"/>
</dbReference>
<dbReference type="EMBL" id="LR746496">
    <property type="protein sequence ID" value="CAA7600704.1"/>
    <property type="molecule type" value="Genomic_DNA"/>
</dbReference>
<name>A0A8S0WMQ1_9FIRM</name>
<dbReference type="InterPro" id="IPR036411">
    <property type="entry name" value="TorD-like_sf"/>
</dbReference>
<evidence type="ECO:0000313" key="2">
    <source>
        <dbReference type="EMBL" id="CAA7600704.1"/>
    </source>
</evidence>
<dbReference type="GO" id="GO:0016530">
    <property type="term" value="F:metallochaperone activity"/>
    <property type="evidence" value="ECO:0007669"/>
    <property type="project" value="TreeGrafter"/>
</dbReference>
<dbReference type="GO" id="GO:0051131">
    <property type="term" value="P:chaperone-mediated protein complex assembly"/>
    <property type="evidence" value="ECO:0007669"/>
    <property type="project" value="InterPro"/>
</dbReference>
<dbReference type="SUPFAM" id="SSF89155">
    <property type="entry name" value="TorD-like"/>
    <property type="match status" value="1"/>
</dbReference>
<dbReference type="EMBL" id="CDGJ01000132">
    <property type="protein sequence ID" value="CEJ09485.1"/>
    <property type="molecule type" value="Genomic_DNA"/>
</dbReference>
<protein>
    <submittedName>
        <fullName evidence="2">Nitrate reductase delta subunit</fullName>
    </submittedName>
</protein>
<sequence>MKDEGRICHILSVLFRYPEEWLDDIDDQITSELSGIQNEDAAARLAKFVQDLQVKEREEALERYVETFDFSERTNLYLTSHLMEDKQERGRRLAELKDFYAEAGVLMTEEELPDYLPLVLEFCFLKPEYAPKILKRFEAAIRELTGNLSELNSPYAKLMQVLALVMEKN</sequence>
<proteinExistence type="predicted"/>
<gene>
    <name evidence="2" type="ORF">DEACI_1357</name>
    <name evidence="3" type="ORF">DEACI_3969</name>
</gene>
<evidence type="ECO:0000313" key="4">
    <source>
        <dbReference type="Proteomes" id="UP001071230"/>
    </source>
</evidence>
<dbReference type="PANTHER" id="PTHR43680">
    <property type="entry name" value="NITRATE REDUCTASE MOLYBDENUM COFACTOR ASSEMBLY CHAPERONE"/>
    <property type="match status" value="1"/>
</dbReference>
<evidence type="ECO:0000313" key="3">
    <source>
        <dbReference type="EMBL" id="CEJ09485.1"/>
    </source>
</evidence>
<dbReference type="AlphaFoldDB" id="A0A8S0WMQ1"/>
<dbReference type="Pfam" id="PF02613">
    <property type="entry name" value="Nitrate_red_del"/>
    <property type="match status" value="1"/>
</dbReference>
<reference evidence="3" key="1">
    <citation type="submission" date="2014-11" db="EMBL/GenBank/DDBJ databases">
        <authorList>
            <person name="Hornung B.V."/>
        </authorList>
    </citation>
    <scope>NUCLEOTIDE SEQUENCE</scope>
    <source>
        <strain evidence="3">INE</strain>
    </source>
</reference>
<dbReference type="InterPro" id="IPR020945">
    <property type="entry name" value="DMSO/NO3_reduct_chaperone"/>
</dbReference>
<keyword evidence="4" id="KW-1185">Reference proteome</keyword>
<dbReference type="GO" id="GO:0042128">
    <property type="term" value="P:nitrate assimilation"/>
    <property type="evidence" value="ECO:0007669"/>
    <property type="project" value="UniProtKB-KW"/>
</dbReference>
<accession>A0A8S0WMQ1</accession>
<dbReference type="Proteomes" id="UP001071230">
    <property type="component" value="Unassembled WGS sequence"/>
</dbReference>
<dbReference type="RefSeq" id="WP_240984340.1">
    <property type="nucleotide sequence ID" value="NZ_CDGJ01000132.1"/>
</dbReference>
<dbReference type="InterPro" id="IPR003765">
    <property type="entry name" value="NO3_reductase_chaperone_NarJ"/>
</dbReference>